<dbReference type="AlphaFoldDB" id="A0A1F6D8M1"/>
<organism evidence="1 2">
    <name type="scientific">Candidatus Kaiserbacteria bacterium RIFCSPHIGHO2_01_FULL_56_24</name>
    <dbReference type="NCBI Taxonomy" id="1798487"/>
    <lineage>
        <taxon>Bacteria</taxon>
        <taxon>Candidatus Kaiseribacteriota</taxon>
    </lineage>
</organism>
<evidence type="ECO:0000313" key="1">
    <source>
        <dbReference type="EMBL" id="OGG57680.1"/>
    </source>
</evidence>
<name>A0A1F6D8M1_9BACT</name>
<dbReference type="Gene3D" id="3.40.630.30">
    <property type="match status" value="1"/>
</dbReference>
<accession>A0A1F6D8M1</accession>
<dbReference type="Proteomes" id="UP000176377">
    <property type="component" value="Unassembled WGS sequence"/>
</dbReference>
<protein>
    <recommendedName>
        <fullName evidence="3">N-acetyltransferase domain-containing protein</fullName>
    </recommendedName>
</protein>
<dbReference type="SUPFAM" id="SSF55729">
    <property type="entry name" value="Acyl-CoA N-acyltransferases (Nat)"/>
    <property type="match status" value="1"/>
</dbReference>
<dbReference type="InterPro" id="IPR016181">
    <property type="entry name" value="Acyl_CoA_acyltransferase"/>
</dbReference>
<dbReference type="EMBL" id="MFLA01000047">
    <property type="protein sequence ID" value="OGG57680.1"/>
    <property type="molecule type" value="Genomic_DNA"/>
</dbReference>
<proteinExistence type="predicted"/>
<reference evidence="1 2" key="1">
    <citation type="journal article" date="2016" name="Nat. Commun.">
        <title>Thousands of microbial genomes shed light on interconnected biogeochemical processes in an aquifer system.</title>
        <authorList>
            <person name="Anantharaman K."/>
            <person name="Brown C.T."/>
            <person name="Hug L.A."/>
            <person name="Sharon I."/>
            <person name="Castelle C.J."/>
            <person name="Probst A.J."/>
            <person name="Thomas B.C."/>
            <person name="Singh A."/>
            <person name="Wilkins M.J."/>
            <person name="Karaoz U."/>
            <person name="Brodie E.L."/>
            <person name="Williams K.H."/>
            <person name="Hubbard S.S."/>
            <person name="Banfield J.F."/>
        </authorList>
    </citation>
    <scope>NUCLEOTIDE SEQUENCE [LARGE SCALE GENOMIC DNA]</scope>
</reference>
<sequence>MAHTTITPSASVEFTLPLPLYTAIKIASMHDADNEEFEIFIGADRSIAEKVKARSLDDSDADLQSNTSDRKRFGGGSYEEWYSKNRTPFTLVHAAMGDLAAFVWFGPKPLGRKSLKYLSEEELAKELQQKEEVWHTLVYRSYLPYRGKGLMGDFVRFAIKTYREKYPEAKLWVGGRADNAASFGLAERLGFKAREDLFDAEKNWKAMTLE</sequence>
<evidence type="ECO:0008006" key="3">
    <source>
        <dbReference type="Google" id="ProtNLM"/>
    </source>
</evidence>
<comment type="caution">
    <text evidence="1">The sequence shown here is derived from an EMBL/GenBank/DDBJ whole genome shotgun (WGS) entry which is preliminary data.</text>
</comment>
<gene>
    <name evidence="1" type="ORF">A2765_06090</name>
</gene>
<evidence type="ECO:0000313" key="2">
    <source>
        <dbReference type="Proteomes" id="UP000176377"/>
    </source>
</evidence>